<protein>
    <submittedName>
        <fullName evidence="2">Uncharacterized protein</fullName>
    </submittedName>
</protein>
<accession>A0A9N9LVJ1</accession>
<reference evidence="2" key="1">
    <citation type="submission" date="2021-07" db="EMBL/GenBank/DDBJ databases">
        <authorList>
            <person name="Durling M."/>
        </authorList>
    </citation>
    <scope>NUCLEOTIDE SEQUENCE</scope>
</reference>
<comment type="caution">
    <text evidence="2">The sequence shown here is derived from an EMBL/GenBank/DDBJ whole genome shotgun (WGS) entry which is preliminary data.</text>
</comment>
<gene>
    <name evidence="2" type="ORF">HYALB_00013708</name>
</gene>
<feature type="non-terminal residue" evidence="2">
    <location>
        <position position="212"/>
    </location>
</feature>
<proteinExistence type="predicted"/>
<dbReference type="Proteomes" id="UP000701801">
    <property type="component" value="Unassembled WGS sequence"/>
</dbReference>
<feature type="region of interest" description="Disordered" evidence="1">
    <location>
        <begin position="142"/>
        <end position="174"/>
    </location>
</feature>
<dbReference type="AlphaFoldDB" id="A0A9N9LVJ1"/>
<evidence type="ECO:0000313" key="3">
    <source>
        <dbReference type="Proteomes" id="UP000701801"/>
    </source>
</evidence>
<evidence type="ECO:0000256" key="1">
    <source>
        <dbReference type="SAM" id="MobiDB-lite"/>
    </source>
</evidence>
<evidence type="ECO:0000313" key="2">
    <source>
        <dbReference type="EMBL" id="CAG8981638.1"/>
    </source>
</evidence>
<feature type="compositionally biased region" description="Basic and acidic residues" evidence="1">
    <location>
        <begin position="142"/>
        <end position="160"/>
    </location>
</feature>
<dbReference type="OrthoDB" id="3555737at2759"/>
<keyword evidence="3" id="KW-1185">Reference proteome</keyword>
<dbReference type="EMBL" id="CAJVRM010000501">
    <property type="protein sequence ID" value="CAG8981638.1"/>
    <property type="molecule type" value="Genomic_DNA"/>
</dbReference>
<organism evidence="2 3">
    <name type="scientific">Hymenoscyphus albidus</name>
    <dbReference type="NCBI Taxonomy" id="595503"/>
    <lineage>
        <taxon>Eukaryota</taxon>
        <taxon>Fungi</taxon>
        <taxon>Dikarya</taxon>
        <taxon>Ascomycota</taxon>
        <taxon>Pezizomycotina</taxon>
        <taxon>Leotiomycetes</taxon>
        <taxon>Helotiales</taxon>
        <taxon>Helotiaceae</taxon>
        <taxon>Hymenoscyphus</taxon>
    </lineage>
</organism>
<sequence>MSSERSRKRKECIALGIHIERHGDEMAPCTRCEKSVDFEGRPRRCVAIPDSKYNRCAECSRQGKPCDYRERNQMPTLSDWASIEKQKERFEEEEERAAAQAQEAMARVARIRKQKRLLLAREKKMILAGLNSLDELDAAEELERKEKEEQEEKERREAEVARLAALPAPTGSNPGSVLGFDPALGLDPAFFEAFPPNHEMWATLDFGDGTPE</sequence>
<name>A0A9N9LVJ1_9HELO</name>